<dbReference type="GeneID" id="90072860"/>
<evidence type="ECO:0000313" key="1">
    <source>
        <dbReference type="EMBL" id="GMM34881.1"/>
    </source>
</evidence>
<sequence>MNQLIDISFSEKPRHSFGATQPVSSSTPRNIIHPSILNSQPSILTDISDSSELLNPSVTQVLEGIGSLTTDLKSFFQSFKSDVKLPTTRKKIIHHPNVKTFLLVYIVKILRILVATLRNRHIKSRLYSLQLRSSNDFIGDIDSVGTANESGGSEDHALVSRLARSIVDDVMSMKSQLQNCIVVLNSARLSRQIDLDAVVAQLVTSNSKPRDINYYYGMATQGQRGKERLSKCCLVCGNPAGEVADSQSRLTVSGMGNLDKLFDDDMVRANGSSYHKDCFNFMNWRKPVASMVESLILL</sequence>
<comment type="caution">
    <text evidence="1">The sequence shown here is derived from an EMBL/GenBank/DDBJ whole genome shotgun (WGS) entry which is preliminary data.</text>
</comment>
<protein>
    <submittedName>
        <fullName evidence="1">Uncharacterized protein</fullName>
    </submittedName>
</protein>
<name>A0AAV5QJL9_9ASCO</name>
<reference evidence="1 2" key="1">
    <citation type="journal article" date="2023" name="Elife">
        <title>Identification of key yeast species and microbe-microbe interactions impacting larval growth of Drosophila in the wild.</title>
        <authorList>
            <person name="Mure A."/>
            <person name="Sugiura Y."/>
            <person name="Maeda R."/>
            <person name="Honda K."/>
            <person name="Sakurai N."/>
            <person name="Takahashi Y."/>
            <person name="Watada M."/>
            <person name="Katoh T."/>
            <person name="Gotoh A."/>
            <person name="Gotoh Y."/>
            <person name="Taniguchi I."/>
            <person name="Nakamura K."/>
            <person name="Hayashi T."/>
            <person name="Katayama T."/>
            <person name="Uemura T."/>
            <person name="Hattori Y."/>
        </authorList>
    </citation>
    <scope>NUCLEOTIDE SEQUENCE [LARGE SCALE GENOMIC DNA]</scope>
    <source>
        <strain evidence="1 2">SC-9</strain>
    </source>
</reference>
<accession>A0AAV5QJL9</accession>
<organism evidence="1 2">
    <name type="scientific">Saccharomycopsis crataegensis</name>
    <dbReference type="NCBI Taxonomy" id="43959"/>
    <lineage>
        <taxon>Eukaryota</taxon>
        <taxon>Fungi</taxon>
        <taxon>Dikarya</taxon>
        <taxon>Ascomycota</taxon>
        <taxon>Saccharomycotina</taxon>
        <taxon>Saccharomycetes</taxon>
        <taxon>Saccharomycopsidaceae</taxon>
        <taxon>Saccharomycopsis</taxon>
    </lineage>
</organism>
<dbReference type="EMBL" id="BTFZ01000004">
    <property type="protein sequence ID" value="GMM34881.1"/>
    <property type="molecule type" value="Genomic_DNA"/>
</dbReference>
<gene>
    <name evidence="1" type="ORF">DASC09_022060</name>
</gene>
<proteinExistence type="predicted"/>
<dbReference type="RefSeq" id="XP_064851881.1">
    <property type="nucleotide sequence ID" value="XM_064995809.1"/>
</dbReference>
<dbReference type="AlphaFoldDB" id="A0AAV5QJL9"/>
<evidence type="ECO:0000313" key="2">
    <source>
        <dbReference type="Proteomes" id="UP001360560"/>
    </source>
</evidence>
<dbReference type="Proteomes" id="UP001360560">
    <property type="component" value="Unassembled WGS sequence"/>
</dbReference>
<keyword evidence="2" id="KW-1185">Reference proteome</keyword>